<feature type="domain" description="Laminin IV type A" evidence="12">
    <location>
        <begin position="161"/>
        <end position="320"/>
    </location>
</feature>
<evidence type="ECO:0000313" key="14">
    <source>
        <dbReference type="WBParaSite" id="jg4125.1"/>
    </source>
</evidence>
<dbReference type="CDD" id="cd00055">
    <property type="entry name" value="EGF_Lam"/>
    <property type="match status" value="7"/>
</dbReference>
<comment type="caution">
    <text evidence="8">Lacks conserved residue(s) required for the propagation of feature annotation.</text>
</comment>
<reference evidence="14" key="1">
    <citation type="submission" date="2022-11" db="UniProtKB">
        <authorList>
            <consortium name="WormBaseParasite"/>
        </authorList>
    </citation>
    <scope>IDENTIFICATION</scope>
</reference>
<feature type="domain" description="Laminin EGF-like" evidence="11">
    <location>
        <begin position="35"/>
        <end position="81"/>
    </location>
</feature>
<feature type="domain" description="Laminin EGF-like" evidence="11">
    <location>
        <begin position="82"/>
        <end position="134"/>
    </location>
</feature>
<feature type="disulfide bond" evidence="8">
    <location>
        <begin position="55"/>
        <end position="64"/>
    </location>
</feature>
<comment type="subcellular location">
    <subcellularLocation>
        <location evidence="1">Secreted</location>
    </subcellularLocation>
</comment>
<feature type="disulfide bond" evidence="8">
    <location>
        <begin position="616"/>
        <end position="633"/>
    </location>
</feature>
<sequence>MMTELLHARFSSGPHCEDCVENHWRRPGEYYCVACQCNDVGSLDGQCDESGQCKCKPGVGGQFCDQCLPGFYDFSTTGCQDCRCETAGSFNNTPNCSPTDGACQCKVNVEGQRCDKCKPGYFNLATTNQFGCTPCFCFGHSSVCSSADGYYALNLTSEFLEDTERWSAGSDIRPEDVQWAQVDKAVAISQIDEHPVYFFAPSKFTGDQRLAYNRDIVDVVIVGASGQELSIPIFAQSNPIPGINEQTYRFRIHANNHMQWNPSLREIDFLGVLSNVTAIKVRGTYSRGDVGFLSNFHLGTASLTPAEDSEATQVAEWVEICKCTEGFVGQFCESCAPGYKRAHKFGGPLTKCIKCDCHGHSDSCDAESGACICQDNTAGDTCERCARGYYGDALNGTQEDCHKCDCPDNGPCILLNDGDTICTECPDGYTGRKCENCANEYFGNPLEGIECKKCDCSGNTDPNSIGNCDTITGECKKCIMHTSGFNCEQCAAGYWGDALAEPKGDCKACNCYTPGTSRPSDYDLLLECAQTNGQCNCLPMFRDCSATNASRAGYFNLTSGTGCQQCNCDPLGSVNTTCDLISGQCLCKPGVTGRQCEQCAPRHFGFSADGCKTCDCDLLGSETPDCDVNSGQCLCKDSVEGRRCDQCSENRYSMQSGCLACDDCYTLIQSRKNTVNQSISLLRENLDEIQNNPVTVNDSEFDEKVSQVNNGDDSQMRLQVSELKDQLQNAGALVKDVDGQLSQIDGSAARVEAELQKFTADKSTVQSELENAIGYVETEGRSQLSKAQKAADRYGDKSQQLSEIAEQAKTLVDGQESKMKEIKMLADKAKNTSMQALSETNEAIFGATSTSQQIDNLYSKVNETDQLLRDTQSLAEEQSAEANKAYDAAARLLSEVESAKLPQILPSELKESAKKLKGESQQSLENAQLKANENQQVLVDAQQALQESRVEFQNVQAKQNEAERLLEEVEQYHNRAKEAFDLATKIWNEAKDSHDSLSDFQDKVQQSKEEALQELANLSEIQKELNEAESITKEAEEAVGDARQNANQALKVAEESKLKAENLVKESTQLTESTETTREQATARRDSLDNLASSIESLGTTTKDFENQALSDTEKSQEVLRKATMAESSVKNLQEQLTESEKKLLGALDQLNSLENVDDNQLEELERLLEESEKRYSESETEGQLKERIRKAEQDAGQQKRQIDALNKDLENLRSIRDSLPTKCFNLVNLEQEGQK</sequence>
<keyword evidence="3" id="KW-0732">Signal</keyword>
<accession>A0A915E900</accession>
<keyword evidence="2" id="KW-0964">Secreted</keyword>
<feature type="domain" description="Laminin EGF-like" evidence="11">
    <location>
        <begin position="566"/>
        <end position="613"/>
    </location>
</feature>
<evidence type="ECO:0000259" key="12">
    <source>
        <dbReference type="PROSITE" id="PS51115"/>
    </source>
</evidence>
<organism evidence="13 14">
    <name type="scientific">Ditylenchus dipsaci</name>
    <dbReference type="NCBI Taxonomy" id="166011"/>
    <lineage>
        <taxon>Eukaryota</taxon>
        <taxon>Metazoa</taxon>
        <taxon>Ecdysozoa</taxon>
        <taxon>Nematoda</taxon>
        <taxon>Chromadorea</taxon>
        <taxon>Rhabditida</taxon>
        <taxon>Tylenchina</taxon>
        <taxon>Tylenchomorpha</taxon>
        <taxon>Sphaerularioidea</taxon>
        <taxon>Anguinidae</taxon>
        <taxon>Anguininae</taxon>
        <taxon>Ditylenchus</taxon>
    </lineage>
</organism>
<dbReference type="GO" id="GO:0040017">
    <property type="term" value="P:positive regulation of locomotion"/>
    <property type="evidence" value="ECO:0007669"/>
    <property type="project" value="UniProtKB-ARBA"/>
</dbReference>
<dbReference type="InterPro" id="IPR050440">
    <property type="entry name" value="Laminin/Netrin_ECM"/>
</dbReference>
<feature type="domain" description="Laminin EGF-like" evidence="11">
    <location>
        <begin position="454"/>
        <end position="508"/>
    </location>
</feature>
<feature type="disulfide bond" evidence="8">
    <location>
        <begin position="478"/>
        <end position="487"/>
    </location>
</feature>
<dbReference type="PANTHER" id="PTHR10574:SF435">
    <property type="entry name" value="LAMININ SUBUNIT GAMMA-1"/>
    <property type="match status" value="1"/>
</dbReference>
<proteinExistence type="predicted"/>
<evidence type="ECO:0000256" key="2">
    <source>
        <dbReference type="ARBA" id="ARBA00022525"/>
    </source>
</evidence>
<evidence type="ECO:0000313" key="13">
    <source>
        <dbReference type="Proteomes" id="UP000887574"/>
    </source>
</evidence>
<keyword evidence="9" id="KW-0175">Coiled coil</keyword>
<keyword evidence="6" id="KW-0325">Glycoprotein</keyword>
<dbReference type="PROSITE" id="PS51115">
    <property type="entry name" value="LAMININ_IVA"/>
    <property type="match status" value="1"/>
</dbReference>
<dbReference type="InterPro" id="IPR056863">
    <property type="entry name" value="LMN_ATRN_NET-like_EGF"/>
</dbReference>
<feature type="compositionally biased region" description="Basic and acidic residues" evidence="10">
    <location>
        <begin position="1171"/>
        <end position="1194"/>
    </location>
</feature>
<dbReference type="FunFam" id="2.10.25.10:FF:000067">
    <property type="entry name" value="Laminin subunit gamma 1"/>
    <property type="match status" value="1"/>
</dbReference>
<evidence type="ECO:0000256" key="9">
    <source>
        <dbReference type="SAM" id="Coils"/>
    </source>
</evidence>
<evidence type="ECO:0000256" key="4">
    <source>
        <dbReference type="ARBA" id="ARBA00022737"/>
    </source>
</evidence>
<feature type="disulfide bond" evidence="8">
    <location>
        <begin position="587"/>
        <end position="596"/>
    </location>
</feature>
<dbReference type="InterPro" id="IPR000034">
    <property type="entry name" value="Laminin_IV"/>
</dbReference>
<dbReference type="PROSITE" id="PS01248">
    <property type="entry name" value="EGF_LAM_1"/>
    <property type="match status" value="4"/>
</dbReference>
<feature type="disulfide bond" evidence="8">
    <location>
        <begin position="35"/>
        <end position="47"/>
    </location>
</feature>
<feature type="domain" description="Laminin EGF-like" evidence="11">
    <location>
        <begin position="355"/>
        <end position="403"/>
    </location>
</feature>
<dbReference type="InterPro" id="IPR002049">
    <property type="entry name" value="LE_dom"/>
</dbReference>
<dbReference type="PANTHER" id="PTHR10574">
    <property type="entry name" value="NETRIN/LAMININ-RELATED"/>
    <property type="match status" value="1"/>
</dbReference>
<dbReference type="GO" id="GO:0009888">
    <property type="term" value="P:tissue development"/>
    <property type="evidence" value="ECO:0007669"/>
    <property type="project" value="TreeGrafter"/>
</dbReference>
<evidence type="ECO:0000256" key="5">
    <source>
        <dbReference type="ARBA" id="ARBA00023157"/>
    </source>
</evidence>
<dbReference type="SMART" id="SM00181">
    <property type="entry name" value="EGF"/>
    <property type="match status" value="5"/>
</dbReference>
<feature type="domain" description="Laminin EGF-like" evidence="11">
    <location>
        <begin position="614"/>
        <end position="660"/>
    </location>
</feature>
<feature type="disulfide bond" evidence="8">
    <location>
        <begin position="105"/>
        <end position="114"/>
    </location>
</feature>
<dbReference type="Pfam" id="PF24973">
    <property type="entry name" value="EGF_LMN_ATRN"/>
    <property type="match status" value="1"/>
</dbReference>
<dbReference type="AlphaFoldDB" id="A0A915E900"/>
<evidence type="ECO:0000256" key="8">
    <source>
        <dbReference type="PROSITE-ProRule" id="PRU00460"/>
    </source>
</evidence>
<feature type="region of interest" description="Disordered" evidence="10">
    <location>
        <begin position="1171"/>
        <end position="1204"/>
    </location>
</feature>
<feature type="disulfide bond" evidence="8">
    <location>
        <begin position="568"/>
        <end position="585"/>
    </location>
</feature>
<feature type="disulfide bond" evidence="8">
    <location>
        <begin position="566"/>
        <end position="578"/>
    </location>
</feature>
<feature type="coiled-coil region" evidence="9">
    <location>
        <begin position="924"/>
        <end position="1063"/>
    </location>
</feature>
<dbReference type="WBParaSite" id="jg4125.1">
    <property type="protein sequence ID" value="jg4125.1"/>
    <property type="gene ID" value="jg4125"/>
</dbReference>
<evidence type="ECO:0000256" key="7">
    <source>
        <dbReference type="ARBA" id="ARBA00023292"/>
    </source>
</evidence>
<dbReference type="SUPFAM" id="SSF57196">
    <property type="entry name" value="EGF/Laminin"/>
    <property type="match status" value="7"/>
</dbReference>
<dbReference type="FunFam" id="2.10.25.10:FF:000051">
    <property type="entry name" value="Laminin subunit alpha 4"/>
    <property type="match status" value="1"/>
</dbReference>
<dbReference type="FunFam" id="2.10.25.10:FF:000580">
    <property type="entry name" value="Wing blister, isoform B"/>
    <property type="match status" value="1"/>
</dbReference>
<name>A0A915E900_9BILA</name>
<feature type="disulfide bond" evidence="8">
    <location>
        <begin position="635"/>
        <end position="644"/>
    </location>
</feature>
<dbReference type="GO" id="GO:0009887">
    <property type="term" value="P:animal organ morphogenesis"/>
    <property type="evidence" value="ECO:0007669"/>
    <property type="project" value="TreeGrafter"/>
</dbReference>
<evidence type="ECO:0000256" key="1">
    <source>
        <dbReference type="ARBA" id="ARBA00004613"/>
    </source>
</evidence>
<evidence type="ECO:0000256" key="3">
    <source>
        <dbReference type="ARBA" id="ARBA00022729"/>
    </source>
</evidence>
<dbReference type="PROSITE" id="PS50027">
    <property type="entry name" value="EGF_LAM_2"/>
    <property type="match status" value="6"/>
</dbReference>
<feature type="compositionally biased region" description="Basic and acidic residues" evidence="10">
    <location>
        <begin position="1075"/>
        <end position="1087"/>
    </location>
</feature>
<feature type="disulfide bond" evidence="8">
    <location>
        <begin position="373"/>
        <end position="382"/>
    </location>
</feature>
<evidence type="ECO:0000259" key="11">
    <source>
        <dbReference type="PROSITE" id="PS50027"/>
    </source>
</evidence>
<dbReference type="SMART" id="SM00180">
    <property type="entry name" value="EGF_Lam"/>
    <property type="match status" value="8"/>
</dbReference>
<dbReference type="InterPro" id="IPR000742">
    <property type="entry name" value="EGF"/>
</dbReference>
<dbReference type="SMART" id="SM00281">
    <property type="entry name" value="LamB"/>
    <property type="match status" value="1"/>
</dbReference>
<keyword evidence="4" id="KW-0677">Repeat</keyword>
<feature type="region of interest" description="Disordered" evidence="10">
    <location>
        <begin position="1065"/>
        <end position="1087"/>
    </location>
</feature>
<evidence type="ECO:0000256" key="10">
    <source>
        <dbReference type="SAM" id="MobiDB-lite"/>
    </source>
</evidence>
<keyword evidence="13" id="KW-1185">Reference proteome</keyword>
<dbReference type="Pfam" id="PF00053">
    <property type="entry name" value="EGF_laminin"/>
    <property type="match status" value="6"/>
</dbReference>
<dbReference type="GO" id="GO:0005576">
    <property type="term" value="C:extracellular region"/>
    <property type="evidence" value="ECO:0007669"/>
    <property type="project" value="UniProtKB-SubCell"/>
</dbReference>
<dbReference type="FunFam" id="2.10.25.10:FF:000074">
    <property type="entry name" value="Laminin subunit alpha"/>
    <property type="match status" value="1"/>
</dbReference>
<dbReference type="PRINTS" id="PR00011">
    <property type="entry name" value="EGFLAMININ"/>
</dbReference>
<protein>
    <submittedName>
        <fullName evidence="14">Laminin subunit gamma-1</fullName>
    </submittedName>
</protein>
<feature type="disulfide bond" evidence="8">
    <location>
        <begin position="614"/>
        <end position="626"/>
    </location>
</feature>
<dbReference type="FunFam" id="2.10.25.10:FF:000090">
    <property type="entry name" value="laminin subunit alpha"/>
    <property type="match status" value="2"/>
</dbReference>
<keyword evidence="5 8" id="KW-1015">Disulfide bond</keyword>
<dbReference type="Gene3D" id="2.10.25.10">
    <property type="entry name" value="Laminin"/>
    <property type="match status" value="7"/>
</dbReference>
<evidence type="ECO:0000256" key="6">
    <source>
        <dbReference type="ARBA" id="ARBA00023180"/>
    </source>
</evidence>
<dbReference type="Proteomes" id="UP000887574">
    <property type="component" value="Unplaced"/>
</dbReference>
<keyword evidence="7 8" id="KW-0424">Laminin EGF-like domain</keyword>
<dbReference type="Pfam" id="PF00052">
    <property type="entry name" value="Laminin_B"/>
    <property type="match status" value="1"/>
</dbReference>